<dbReference type="Proteomes" id="UP000567179">
    <property type="component" value="Unassembled WGS sequence"/>
</dbReference>
<feature type="compositionally biased region" description="Basic and acidic residues" evidence="1">
    <location>
        <begin position="692"/>
        <end position="705"/>
    </location>
</feature>
<feature type="compositionally biased region" description="Polar residues" evidence="1">
    <location>
        <begin position="541"/>
        <end position="551"/>
    </location>
</feature>
<feature type="region of interest" description="Disordered" evidence="1">
    <location>
        <begin position="157"/>
        <end position="206"/>
    </location>
</feature>
<protein>
    <submittedName>
        <fullName evidence="2">Uncharacterized protein</fullName>
    </submittedName>
</protein>
<feature type="compositionally biased region" description="Pro residues" evidence="1">
    <location>
        <begin position="425"/>
        <end position="434"/>
    </location>
</feature>
<name>A0A8H5FAS8_9AGAR</name>
<feature type="region of interest" description="Disordered" evidence="1">
    <location>
        <begin position="1"/>
        <end position="28"/>
    </location>
</feature>
<dbReference type="EMBL" id="JAACJJ010000002">
    <property type="protein sequence ID" value="KAF5329563.1"/>
    <property type="molecule type" value="Genomic_DNA"/>
</dbReference>
<feature type="region of interest" description="Disordered" evidence="1">
    <location>
        <begin position="651"/>
        <end position="752"/>
    </location>
</feature>
<evidence type="ECO:0000256" key="1">
    <source>
        <dbReference type="SAM" id="MobiDB-lite"/>
    </source>
</evidence>
<feature type="region of interest" description="Disordered" evidence="1">
    <location>
        <begin position="285"/>
        <end position="313"/>
    </location>
</feature>
<evidence type="ECO:0000313" key="2">
    <source>
        <dbReference type="EMBL" id="KAF5329563.1"/>
    </source>
</evidence>
<reference evidence="2 3" key="1">
    <citation type="journal article" date="2020" name="ISME J.">
        <title>Uncovering the hidden diversity of litter-decomposition mechanisms in mushroom-forming fungi.</title>
        <authorList>
            <person name="Floudas D."/>
            <person name="Bentzer J."/>
            <person name="Ahren D."/>
            <person name="Johansson T."/>
            <person name="Persson P."/>
            <person name="Tunlid A."/>
        </authorList>
    </citation>
    <scope>NUCLEOTIDE SEQUENCE [LARGE SCALE GENOMIC DNA]</scope>
    <source>
        <strain evidence="2 3">CBS 101986</strain>
    </source>
</reference>
<gene>
    <name evidence="2" type="ORF">D9619_009348</name>
</gene>
<organism evidence="2 3">
    <name type="scientific">Psilocybe cf. subviscida</name>
    <dbReference type="NCBI Taxonomy" id="2480587"/>
    <lineage>
        <taxon>Eukaryota</taxon>
        <taxon>Fungi</taxon>
        <taxon>Dikarya</taxon>
        <taxon>Basidiomycota</taxon>
        <taxon>Agaricomycotina</taxon>
        <taxon>Agaricomycetes</taxon>
        <taxon>Agaricomycetidae</taxon>
        <taxon>Agaricales</taxon>
        <taxon>Agaricineae</taxon>
        <taxon>Strophariaceae</taxon>
        <taxon>Psilocybe</taxon>
    </lineage>
</organism>
<comment type="caution">
    <text evidence="2">The sequence shown here is derived from an EMBL/GenBank/DDBJ whole genome shotgun (WGS) entry which is preliminary data.</text>
</comment>
<sequence length="765" mass="78939">MLTRPSTSPHHEHFPHSPPFPSPSPSPPAFEIELGQLIRPIPHPPSSLQYPFTLALPAVHLRPPPSPRLRILTNVWPWWSHLGTKGQARARMTRSVDRLAASADARLGAFRREGKYVVGRRRATACQTRTHASTNCEVSVPEVAGVLGINVPDDTVADTPHAAATNASASSEDPQQPIVDASPALSGPTREDPTPANVHEPRTQAVATEPSAAEIIAHPGIEETTAQDASFERPIGDTVPVPIPAPALAPEKQPATLSAENVSVVEEALPAQEIADPLSTAIADARPDAPVDGTDTETPSLEQVTYDAQADTPLVKDTDALPAEEHAPATDPPAADSPVPEEEDLISHHAALGLTDDISLVPVDAAEALTVPDLEPKDITADTPEADASTSANSGAPLTVDAEPVEAETVETPAQDNDKVVAEPTQPPVPPQPAEPEFNLSEQPAPTIITPVPAAADVDTEPAEPPAALVVGADVAKPSPPAEGEGEAAPVVEDRVALAETQVVEEPAVAAAAESLAPVVVVGNEVVPAESESAAVPDPDASTTTTDQTNEAAPAQGEIAEAHVPETLAPSAFASTEEKVAEAPVEPDSPAAPVPLVEDGIHKPPSAKEEDVTTDVPVRAPEMVEQEVAAAPVEFDDIAAAAAGAGDGAVAEAVDPTTEEAPIKEIKVIDSGVTPDADSAEPPAQVNASVAEEGKPVADAAERHTSPLTTVSESEPEANHSQDSAPIALEPASTAEEKETSAEAEAEGISFESATIVDPYHLSIC</sequence>
<feature type="region of interest" description="Disordered" evidence="1">
    <location>
        <begin position="529"/>
        <end position="615"/>
    </location>
</feature>
<proteinExistence type="predicted"/>
<accession>A0A8H5FAS8</accession>
<dbReference type="AlphaFoldDB" id="A0A8H5FAS8"/>
<feature type="compositionally biased region" description="Pro residues" evidence="1">
    <location>
        <begin position="16"/>
        <end position="28"/>
    </location>
</feature>
<feature type="compositionally biased region" description="Polar residues" evidence="1">
    <location>
        <begin position="165"/>
        <end position="174"/>
    </location>
</feature>
<evidence type="ECO:0000313" key="3">
    <source>
        <dbReference type="Proteomes" id="UP000567179"/>
    </source>
</evidence>
<keyword evidence="3" id="KW-1185">Reference proteome</keyword>
<feature type="compositionally biased region" description="Polar residues" evidence="1">
    <location>
        <begin position="706"/>
        <end position="724"/>
    </location>
</feature>
<feature type="region of interest" description="Disordered" evidence="1">
    <location>
        <begin position="372"/>
        <end position="440"/>
    </location>
</feature>
<feature type="compositionally biased region" description="Basic and acidic residues" evidence="1">
    <location>
        <begin position="599"/>
        <end position="611"/>
    </location>
</feature>